<keyword evidence="1" id="KW-0479">Metal-binding</keyword>
<dbReference type="EMBL" id="JTDF01003588">
    <property type="protein sequence ID" value="KAF8567684.1"/>
    <property type="molecule type" value="Genomic_DNA"/>
</dbReference>
<sequence>MVPEITSRYNTCVPPPSNASTLETIMISQTGRKLKSLQIHKPRGPDNVLSSFLEEYADYLVAPSYALLGLSSNVSSRCLFCIPQISISVCATPVTMDTSHVPNQGSGSFRVGCKKCGFTGHLTFQCRNYLRGDISGGVVLDVSSTTSQSDDDELITTALELKRAALAAKQAKKEEKRHSKSHKRKKKHEKSHDSASSNHSEKLHRTKHEGKSKKHRKHHRKKERQKS</sequence>
<organism evidence="5 6">
    <name type="scientific">Paragonimus westermani</name>
    <dbReference type="NCBI Taxonomy" id="34504"/>
    <lineage>
        <taxon>Eukaryota</taxon>
        <taxon>Metazoa</taxon>
        <taxon>Spiralia</taxon>
        <taxon>Lophotrochozoa</taxon>
        <taxon>Platyhelminthes</taxon>
        <taxon>Trematoda</taxon>
        <taxon>Digenea</taxon>
        <taxon>Plagiorchiida</taxon>
        <taxon>Troglotremata</taxon>
        <taxon>Troglotrematidae</taxon>
        <taxon>Paragonimus</taxon>
    </lineage>
</organism>
<protein>
    <recommendedName>
        <fullName evidence="7">CCHC-type domain-containing protein</fullName>
    </recommendedName>
</protein>
<dbReference type="PANTHER" id="PTHR31437:SF1">
    <property type="entry name" value="PROTEIN SREK1IP1"/>
    <property type="match status" value="1"/>
</dbReference>
<accession>A0A8T0DL65</accession>
<dbReference type="Proteomes" id="UP000699462">
    <property type="component" value="Unassembled WGS sequence"/>
</dbReference>
<dbReference type="OrthoDB" id="5984709at2759"/>
<evidence type="ECO:0000256" key="3">
    <source>
        <dbReference type="ARBA" id="ARBA00022833"/>
    </source>
</evidence>
<dbReference type="AlphaFoldDB" id="A0A8T0DL65"/>
<keyword evidence="3" id="KW-0862">Zinc</keyword>
<feature type="compositionally biased region" description="Basic residues" evidence="4">
    <location>
        <begin position="202"/>
        <end position="227"/>
    </location>
</feature>
<reference evidence="5 6" key="1">
    <citation type="submission" date="2019-07" db="EMBL/GenBank/DDBJ databases">
        <title>Annotation for the trematode Paragonimus westermani.</title>
        <authorList>
            <person name="Choi Y.-J."/>
        </authorList>
    </citation>
    <scope>NUCLEOTIDE SEQUENCE [LARGE SCALE GENOMIC DNA]</scope>
    <source>
        <strain evidence="5">180907_Pwestermani</strain>
    </source>
</reference>
<dbReference type="GO" id="GO:0008270">
    <property type="term" value="F:zinc ion binding"/>
    <property type="evidence" value="ECO:0007669"/>
    <property type="project" value="UniProtKB-KW"/>
</dbReference>
<evidence type="ECO:0000256" key="4">
    <source>
        <dbReference type="SAM" id="MobiDB-lite"/>
    </source>
</evidence>
<feature type="region of interest" description="Disordered" evidence="4">
    <location>
        <begin position="166"/>
        <end position="227"/>
    </location>
</feature>
<keyword evidence="2" id="KW-0863">Zinc-finger</keyword>
<gene>
    <name evidence="5" type="ORF">P879_04258</name>
</gene>
<evidence type="ECO:0000313" key="6">
    <source>
        <dbReference type="Proteomes" id="UP000699462"/>
    </source>
</evidence>
<evidence type="ECO:0000256" key="2">
    <source>
        <dbReference type="ARBA" id="ARBA00022771"/>
    </source>
</evidence>
<comment type="caution">
    <text evidence="5">The sequence shown here is derived from an EMBL/GenBank/DDBJ whole genome shotgun (WGS) entry which is preliminary data.</text>
</comment>
<evidence type="ECO:0000313" key="5">
    <source>
        <dbReference type="EMBL" id="KAF8567684.1"/>
    </source>
</evidence>
<proteinExistence type="predicted"/>
<evidence type="ECO:0008006" key="7">
    <source>
        <dbReference type="Google" id="ProtNLM"/>
    </source>
</evidence>
<dbReference type="Pfam" id="PF13917">
    <property type="entry name" value="zf-CCHC_3"/>
    <property type="match status" value="1"/>
</dbReference>
<feature type="compositionally biased region" description="Basic residues" evidence="4">
    <location>
        <begin position="178"/>
        <end position="189"/>
    </location>
</feature>
<name>A0A8T0DL65_9TREM</name>
<keyword evidence="6" id="KW-1185">Reference proteome</keyword>
<evidence type="ECO:0000256" key="1">
    <source>
        <dbReference type="ARBA" id="ARBA00022723"/>
    </source>
</evidence>
<dbReference type="PANTHER" id="PTHR31437">
    <property type="entry name" value="SREK1IP1 FAMILY MEMBER"/>
    <property type="match status" value="1"/>
</dbReference>